<accession>A0ABU7I3U7</accession>
<comment type="caution">
    <text evidence="1">The sequence shown here is derived from an EMBL/GenBank/DDBJ whole genome shotgun (WGS) entry which is preliminary data.</text>
</comment>
<keyword evidence="2" id="KW-1185">Reference proteome</keyword>
<reference evidence="1 2" key="1">
    <citation type="submission" date="2024-01" db="EMBL/GenBank/DDBJ databases">
        <title>Pedobacter sp. nov., isolated from fresh soil.</title>
        <authorList>
            <person name="Le N.T.T."/>
        </authorList>
    </citation>
    <scope>NUCLEOTIDE SEQUENCE [LARGE SCALE GENOMIC DNA]</scope>
    <source>
        <strain evidence="1 2">KR3-3</strain>
    </source>
</reference>
<evidence type="ECO:0000313" key="2">
    <source>
        <dbReference type="Proteomes" id="UP001336835"/>
    </source>
</evidence>
<organism evidence="1 2">
    <name type="scientific">Pedobacter albus</name>
    <dbReference type="NCBI Taxonomy" id="3113905"/>
    <lineage>
        <taxon>Bacteria</taxon>
        <taxon>Pseudomonadati</taxon>
        <taxon>Bacteroidota</taxon>
        <taxon>Sphingobacteriia</taxon>
        <taxon>Sphingobacteriales</taxon>
        <taxon>Sphingobacteriaceae</taxon>
        <taxon>Pedobacter</taxon>
    </lineage>
</organism>
<sequence>MALANYAVDKEILLNYLPPFTELDDWGGK</sequence>
<dbReference type="Proteomes" id="UP001336835">
    <property type="component" value="Unassembled WGS sequence"/>
</dbReference>
<dbReference type="EMBL" id="JAZDQT010000001">
    <property type="protein sequence ID" value="MEE1944147.1"/>
    <property type="molecule type" value="Genomic_DNA"/>
</dbReference>
<dbReference type="RefSeq" id="WP_330106523.1">
    <property type="nucleotide sequence ID" value="NZ_JAZDQT010000001.1"/>
</dbReference>
<evidence type="ECO:0000313" key="1">
    <source>
        <dbReference type="EMBL" id="MEE1944147.1"/>
    </source>
</evidence>
<gene>
    <name evidence="1" type="ORF">VRU48_03440</name>
</gene>
<name>A0ABU7I3U7_9SPHI</name>
<protein>
    <submittedName>
        <fullName evidence="1">Uncharacterized protein</fullName>
    </submittedName>
</protein>
<proteinExistence type="predicted"/>